<dbReference type="GO" id="GO:0045454">
    <property type="term" value="P:cell redox homeostasis"/>
    <property type="evidence" value="ECO:0007669"/>
    <property type="project" value="TreeGrafter"/>
</dbReference>
<dbReference type="PROSITE" id="PS51352">
    <property type="entry name" value="THIOREDOXIN_2"/>
    <property type="match status" value="1"/>
</dbReference>
<comment type="similarity">
    <text evidence="1 7">Belongs to the thioredoxin family.</text>
</comment>
<comment type="caution">
    <text evidence="11">The sequence shown here is derived from an EMBL/GenBank/DDBJ whole genome shotgun (WGS) entry which is preliminary data.</text>
</comment>
<feature type="domain" description="Thioredoxin" evidence="10">
    <location>
        <begin position="3"/>
        <end position="111"/>
    </location>
</feature>
<dbReference type="GO" id="GO:0015035">
    <property type="term" value="F:protein-disulfide reductase activity"/>
    <property type="evidence" value="ECO:0007669"/>
    <property type="project" value="UniProtKB-UniRule"/>
</dbReference>
<evidence type="ECO:0000256" key="8">
    <source>
        <dbReference type="PIRSR" id="PIRSR000077-1"/>
    </source>
</evidence>
<accession>A0A235BS41</accession>
<dbReference type="InterPro" id="IPR036249">
    <property type="entry name" value="Thioredoxin-like_sf"/>
</dbReference>
<feature type="site" description="Contributes to redox potential value" evidence="8">
    <location>
        <position position="36"/>
    </location>
</feature>
<evidence type="ECO:0000313" key="11">
    <source>
        <dbReference type="EMBL" id="OYD15016.1"/>
    </source>
</evidence>
<dbReference type="SUPFAM" id="SSF52833">
    <property type="entry name" value="Thioredoxin-like"/>
    <property type="match status" value="1"/>
</dbReference>
<dbReference type="InterPro" id="IPR013766">
    <property type="entry name" value="Thioredoxin_domain"/>
</dbReference>
<evidence type="ECO:0000256" key="7">
    <source>
        <dbReference type="PIRNR" id="PIRNR000077"/>
    </source>
</evidence>
<dbReference type="PANTHER" id="PTHR45663">
    <property type="entry name" value="GEO12009P1"/>
    <property type="match status" value="1"/>
</dbReference>
<dbReference type="AlphaFoldDB" id="A0A235BS41"/>
<feature type="active site" description="Nucleophile" evidence="8">
    <location>
        <position position="34"/>
    </location>
</feature>
<evidence type="ECO:0000313" key="12">
    <source>
        <dbReference type="Proteomes" id="UP000215215"/>
    </source>
</evidence>
<dbReference type="CDD" id="cd02947">
    <property type="entry name" value="TRX_family"/>
    <property type="match status" value="1"/>
</dbReference>
<dbReference type="PANTHER" id="PTHR45663:SF11">
    <property type="entry name" value="GEO12009P1"/>
    <property type="match status" value="1"/>
</dbReference>
<feature type="active site" description="Nucleophile" evidence="8">
    <location>
        <position position="37"/>
    </location>
</feature>
<proteinExistence type="inferred from homology"/>
<evidence type="ECO:0000256" key="2">
    <source>
        <dbReference type="ARBA" id="ARBA00022448"/>
    </source>
</evidence>
<gene>
    <name evidence="11" type="primary">trxA</name>
    <name evidence="11" type="ORF">CH333_06775</name>
</gene>
<dbReference type="Gene3D" id="3.40.30.10">
    <property type="entry name" value="Glutaredoxin"/>
    <property type="match status" value="1"/>
</dbReference>
<dbReference type="Proteomes" id="UP000215215">
    <property type="component" value="Unassembled WGS sequence"/>
</dbReference>
<evidence type="ECO:0000256" key="1">
    <source>
        <dbReference type="ARBA" id="ARBA00008987"/>
    </source>
</evidence>
<name>A0A235BS41_UNCW3</name>
<keyword evidence="3" id="KW-0249">Electron transport</keyword>
<reference evidence="11 12" key="1">
    <citation type="submission" date="2017-07" db="EMBL/GenBank/DDBJ databases">
        <title>Recovery of genomes from metagenomes via a dereplication, aggregation, and scoring strategy.</title>
        <authorList>
            <person name="Sieber C.M."/>
            <person name="Probst A.J."/>
            <person name="Sharrar A."/>
            <person name="Thomas B.C."/>
            <person name="Hess M."/>
            <person name="Tringe S.G."/>
            <person name="Banfield J.F."/>
        </authorList>
    </citation>
    <scope>NUCLEOTIDE SEQUENCE [LARGE SCALE GENOMIC DNA]</scope>
    <source>
        <strain evidence="11">JGI_Cruoil_03_44_89</strain>
    </source>
</reference>
<evidence type="ECO:0000256" key="3">
    <source>
        <dbReference type="ARBA" id="ARBA00022982"/>
    </source>
</evidence>
<dbReference type="PRINTS" id="PR00421">
    <property type="entry name" value="THIOREDOXIN"/>
</dbReference>
<protein>
    <recommendedName>
        <fullName evidence="6 7">Thioredoxin</fullName>
    </recommendedName>
</protein>
<evidence type="ECO:0000256" key="5">
    <source>
        <dbReference type="ARBA" id="ARBA00023284"/>
    </source>
</evidence>
<dbReference type="NCBIfam" id="TIGR01068">
    <property type="entry name" value="thioredoxin"/>
    <property type="match status" value="1"/>
</dbReference>
<evidence type="ECO:0000256" key="9">
    <source>
        <dbReference type="PIRSR" id="PIRSR000077-4"/>
    </source>
</evidence>
<feature type="site" description="Contributes to redox potential value" evidence="8">
    <location>
        <position position="35"/>
    </location>
</feature>
<feature type="disulfide bond" description="Redox-active" evidence="9">
    <location>
        <begin position="34"/>
        <end position="37"/>
    </location>
</feature>
<keyword evidence="2" id="KW-0813">Transport</keyword>
<evidence type="ECO:0000259" key="10">
    <source>
        <dbReference type="PROSITE" id="PS51352"/>
    </source>
</evidence>
<dbReference type="PIRSF" id="PIRSF000077">
    <property type="entry name" value="Thioredoxin"/>
    <property type="match status" value="1"/>
</dbReference>
<sequence length="115" mass="12848">MVEENVKPLNDFSFGQEVLESDIPVIVDFWAPWCMPCRIVSPIVEELTNKYEGRVKFCKLNVDADGPNTARQYRITGIPTLLIFKNGRIADQIIGAAPKENIAARLDKVLGVSQT</sequence>
<dbReference type="InterPro" id="IPR005746">
    <property type="entry name" value="Thioredoxin"/>
</dbReference>
<evidence type="ECO:0000256" key="4">
    <source>
        <dbReference type="ARBA" id="ARBA00023157"/>
    </source>
</evidence>
<keyword evidence="4 9" id="KW-1015">Disulfide bond</keyword>
<dbReference type="FunFam" id="3.40.30.10:FF:000001">
    <property type="entry name" value="Thioredoxin"/>
    <property type="match status" value="1"/>
</dbReference>
<dbReference type="GO" id="GO:0005829">
    <property type="term" value="C:cytosol"/>
    <property type="evidence" value="ECO:0007669"/>
    <property type="project" value="TreeGrafter"/>
</dbReference>
<feature type="site" description="Deprotonates C-terminal active site Cys" evidence="8">
    <location>
        <position position="28"/>
    </location>
</feature>
<dbReference type="EMBL" id="NOZQ01000149">
    <property type="protein sequence ID" value="OYD15016.1"/>
    <property type="molecule type" value="Genomic_DNA"/>
</dbReference>
<keyword evidence="5 9" id="KW-0676">Redox-active center</keyword>
<organism evidence="11 12">
    <name type="scientific">candidate division WOR-3 bacterium JGI_Cruoil_03_44_89</name>
    <dbReference type="NCBI Taxonomy" id="1973748"/>
    <lineage>
        <taxon>Bacteria</taxon>
        <taxon>Bacteria division WOR-3</taxon>
    </lineage>
</organism>
<evidence type="ECO:0000256" key="6">
    <source>
        <dbReference type="NCBIfam" id="TIGR01068"/>
    </source>
</evidence>
<dbReference type="Pfam" id="PF00085">
    <property type="entry name" value="Thioredoxin"/>
    <property type="match status" value="1"/>
</dbReference>